<organism evidence="1 2">
    <name type="scientific">Paraburkholderia steynii</name>
    <dbReference type="NCBI Taxonomy" id="1245441"/>
    <lineage>
        <taxon>Bacteria</taxon>
        <taxon>Pseudomonadati</taxon>
        <taxon>Pseudomonadota</taxon>
        <taxon>Betaproteobacteria</taxon>
        <taxon>Burkholderiales</taxon>
        <taxon>Burkholderiaceae</taxon>
        <taxon>Paraburkholderia</taxon>
    </lineage>
</organism>
<reference evidence="1" key="1">
    <citation type="submission" date="2016-10" db="EMBL/GenBank/DDBJ databases">
        <authorList>
            <person name="Varghese N."/>
            <person name="Submissions S."/>
        </authorList>
    </citation>
    <scope>NUCLEOTIDE SEQUENCE [LARGE SCALE GENOMIC DNA]</scope>
    <source>
        <strain evidence="1">YR281</strain>
    </source>
</reference>
<gene>
    <name evidence="1" type="ORF">SAMN04487926_12842</name>
</gene>
<proteinExistence type="predicted"/>
<dbReference type="AlphaFoldDB" id="A0A7Z7BDZ9"/>
<dbReference type="Proteomes" id="UP000198900">
    <property type="component" value="Unassembled WGS sequence"/>
</dbReference>
<dbReference type="EMBL" id="FNDI01000028">
    <property type="protein sequence ID" value="SDI96071.1"/>
    <property type="molecule type" value="Genomic_DNA"/>
</dbReference>
<evidence type="ECO:0000313" key="2">
    <source>
        <dbReference type="Proteomes" id="UP000198900"/>
    </source>
</evidence>
<accession>A0A7Z7BDZ9</accession>
<evidence type="ECO:0000313" key="1">
    <source>
        <dbReference type="EMBL" id="SDI96071.1"/>
    </source>
</evidence>
<sequence>MNALTGKGSNEPRVAGSVISSVFGWIMFVTHRNPARWIAGALLLLISGTSFANDHVHVTSERHSPFILFYSYPVIASSAYAPQRHVHRYVMKSSMQLASSAYGLPDNGGIAPGKQRYRVGHAPGNPYLAPLDSVQAGQPPGLPYGFGLPSDSQNLPPAAASDDEWRFRADPLLNLNHAHERGATFSIRHDF</sequence>
<protein>
    <submittedName>
        <fullName evidence="1">Uncharacterized protein</fullName>
    </submittedName>
</protein>
<name>A0A7Z7BDZ9_9BURK</name>
<keyword evidence="2" id="KW-1185">Reference proteome</keyword>
<comment type="caution">
    <text evidence="1">The sequence shown here is derived from an EMBL/GenBank/DDBJ whole genome shotgun (WGS) entry which is preliminary data.</text>
</comment>